<feature type="domain" description="Aldehyde dehydrogenase" evidence="5">
    <location>
        <begin position="1"/>
        <end position="452"/>
    </location>
</feature>
<protein>
    <submittedName>
        <fullName evidence="6">Succinate-semialdehyde dehydrogenase / glutarate-semialdehyde dehydrogenase</fullName>
    </submittedName>
</protein>
<dbReference type="InterPro" id="IPR016163">
    <property type="entry name" value="Ald_DH_C"/>
</dbReference>
<dbReference type="PANTHER" id="PTHR43217">
    <property type="entry name" value="SUCCINATE SEMIALDEHYDE DEHYDROGENASE [NAD(P)+] SAD"/>
    <property type="match status" value="1"/>
</dbReference>
<dbReference type="InterPro" id="IPR047110">
    <property type="entry name" value="GABD/Sad-like"/>
</dbReference>
<evidence type="ECO:0000256" key="2">
    <source>
        <dbReference type="ARBA" id="ARBA00022857"/>
    </source>
</evidence>
<keyword evidence="3" id="KW-0560">Oxidoreductase</keyword>
<dbReference type="PANTHER" id="PTHR43217:SF1">
    <property type="entry name" value="SUCCINATE SEMIALDEHYDE DEHYDROGENASE [NAD(P)+] SAD"/>
    <property type="match status" value="1"/>
</dbReference>
<comment type="similarity">
    <text evidence="1">Belongs to the aldehyde dehydrogenase family.</text>
</comment>
<evidence type="ECO:0000313" key="6">
    <source>
        <dbReference type="EMBL" id="SEA36881.1"/>
    </source>
</evidence>
<dbReference type="InterPro" id="IPR015590">
    <property type="entry name" value="Aldehyde_DH_dom"/>
</dbReference>
<feature type="compositionally biased region" description="Basic residues" evidence="4">
    <location>
        <begin position="483"/>
        <end position="498"/>
    </location>
</feature>
<dbReference type="InterPro" id="IPR016161">
    <property type="entry name" value="Ald_DH/histidinol_DH"/>
</dbReference>
<dbReference type="STRING" id="551991.SAMN05192529_11566"/>
<feature type="region of interest" description="Disordered" evidence="4">
    <location>
        <begin position="463"/>
        <end position="498"/>
    </location>
</feature>
<dbReference type="OrthoDB" id="629320at2"/>
<dbReference type="Gene3D" id="3.40.309.10">
    <property type="entry name" value="Aldehyde Dehydrogenase, Chain A, domain 2"/>
    <property type="match status" value="1"/>
</dbReference>
<dbReference type="GO" id="GO:0004777">
    <property type="term" value="F:succinate-semialdehyde dehydrogenase (NAD+) activity"/>
    <property type="evidence" value="ECO:0007669"/>
    <property type="project" value="TreeGrafter"/>
</dbReference>
<name>A0A1H4AM45_9BACT</name>
<dbReference type="InterPro" id="IPR044148">
    <property type="entry name" value="ALDH_GabD1-like"/>
</dbReference>
<dbReference type="GO" id="GO:0004030">
    <property type="term" value="F:aldehyde dehydrogenase [NAD(P)+] activity"/>
    <property type="evidence" value="ECO:0007669"/>
    <property type="project" value="InterPro"/>
</dbReference>
<dbReference type="InterPro" id="IPR016160">
    <property type="entry name" value="Ald_DH_CS_CYS"/>
</dbReference>
<evidence type="ECO:0000313" key="7">
    <source>
        <dbReference type="Proteomes" id="UP000199041"/>
    </source>
</evidence>
<dbReference type="PROSITE" id="PS00070">
    <property type="entry name" value="ALDEHYDE_DEHYDR_CYS"/>
    <property type="match status" value="1"/>
</dbReference>
<dbReference type="FunFam" id="3.40.605.10:FF:000012">
    <property type="entry name" value="NAD-dependent succinate-semialdehyde dehydrogenase"/>
    <property type="match status" value="1"/>
</dbReference>
<evidence type="ECO:0000256" key="4">
    <source>
        <dbReference type="SAM" id="MobiDB-lite"/>
    </source>
</evidence>
<dbReference type="CDD" id="cd07100">
    <property type="entry name" value="ALDH_SSADH1_GabD1"/>
    <property type="match status" value="1"/>
</dbReference>
<evidence type="ECO:0000256" key="1">
    <source>
        <dbReference type="ARBA" id="ARBA00009986"/>
    </source>
</evidence>
<accession>A0A1H4AM45</accession>
<keyword evidence="2" id="KW-0521">NADP</keyword>
<sequence>MESINPANNQILKKYKNDKQPAVQAKIDNAARVFPYWRKTSYSSRANLLKKTANVLLNNKEQLAKLMALEMGKPLKEGVGEIEKCAWVCNYYAKNGAGFLKDLPVETDAASSYISYQPIGTILAVMPWNFPFWQVFRFIAPSIFAGNCGLLKHASNVPGCAIAIEKAMLEAGFPAGVFQTLLIDSKQVAKVLEAPSVRAVTLTGSTAAGQQVAAKAASLIKKSVLELGGSDPYLILKNADLELAATVCANSRLINNGQSCIAAKRFIVDRSVAEKFTQLLKEKMSSKVMGDPLDPHTDLGPMSRIDLRDELHELVLQNKKAGAQVLLGGELPEQSKNNAFYPPTILYNVKKSMSAYTEEIFGPVASIILAADTQDAIAIANDTSFGLGAAVFTKSKREGERIAREELDAGACFVNSLVKSDPRLPFGGVKMSGYGRELGLHGIHEFVNIKTVYVADTEKNNTPKKAKVTKVTKAGKAAPAKKTAGKAKAKTAKPALKK</sequence>
<organism evidence="6 7">
    <name type="scientific">Arachidicoccus rhizosphaerae</name>
    <dbReference type="NCBI Taxonomy" id="551991"/>
    <lineage>
        <taxon>Bacteria</taxon>
        <taxon>Pseudomonadati</taxon>
        <taxon>Bacteroidota</taxon>
        <taxon>Chitinophagia</taxon>
        <taxon>Chitinophagales</taxon>
        <taxon>Chitinophagaceae</taxon>
        <taxon>Arachidicoccus</taxon>
    </lineage>
</organism>
<dbReference type="InterPro" id="IPR016162">
    <property type="entry name" value="Ald_DH_N"/>
</dbReference>
<keyword evidence="7" id="KW-1185">Reference proteome</keyword>
<reference evidence="6 7" key="1">
    <citation type="submission" date="2016-10" db="EMBL/GenBank/DDBJ databases">
        <authorList>
            <person name="de Groot N.N."/>
        </authorList>
    </citation>
    <scope>NUCLEOTIDE SEQUENCE [LARGE SCALE GENOMIC DNA]</scope>
    <source>
        <strain evidence="6 7">Vu-144</strain>
    </source>
</reference>
<dbReference type="EMBL" id="FNQY01000015">
    <property type="protein sequence ID" value="SEA36881.1"/>
    <property type="molecule type" value="Genomic_DNA"/>
</dbReference>
<dbReference type="Pfam" id="PF00171">
    <property type="entry name" value="Aldedh"/>
    <property type="match status" value="1"/>
</dbReference>
<evidence type="ECO:0000256" key="3">
    <source>
        <dbReference type="ARBA" id="ARBA00023002"/>
    </source>
</evidence>
<dbReference type="RefSeq" id="WP_091399247.1">
    <property type="nucleotide sequence ID" value="NZ_FNQY01000015.1"/>
</dbReference>
<gene>
    <name evidence="6" type="ORF">SAMN05192529_11566</name>
</gene>
<dbReference type="SUPFAM" id="SSF53720">
    <property type="entry name" value="ALDH-like"/>
    <property type="match status" value="1"/>
</dbReference>
<dbReference type="Proteomes" id="UP000199041">
    <property type="component" value="Unassembled WGS sequence"/>
</dbReference>
<proteinExistence type="inferred from homology"/>
<dbReference type="Gene3D" id="3.40.605.10">
    <property type="entry name" value="Aldehyde Dehydrogenase, Chain A, domain 1"/>
    <property type="match status" value="1"/>
</dbReference>
<dbReference type="AlphaFoldDB" id="A0A1H4AM45"/>
<evidence type="ECO:0000259" key="5">
    <source>
        <dbReference type="Pfam" id="PF00171"/>
    </source>
</evidence>
<feature type="compositionally biased region" description="Low complexity" evidence="4">
    <location>
        <begin position="471"/>
        <end position="482"/>
    </location>
</feature>